<dbReference type="RefSeq" id="WP_226750731.1">
    <property type="nucleotide sequence ID" value="NZ_JAEINI020000004.1"/>
</dbReference>
<evidence type="ECO:0008006" key="3">
    <source>
        <dbReference type="Google" id="ProtNLM"/>
    </source>
</evidence>
<proteinExistence type="predicted"/>
<evidence type="ECO:0000313" key="2">
    <source>
        <dbReference type="Proteomes" id="UP000633814"/>
    </source>
</evidence>
<gene>
    <name evidence="1" type="ORF">JAO78_007360</name>
</gene>
<dbReference type="Proteomes" id="UP000633814">
    <property type="component" value="Unassembled WGS sequence"/>
</dbReference>
<dbReference type="EMBL" id="JAEINI020000004">
    <property type="protein sequence ID" value="MCB5226633.1"/>
    <property type="molecule type" value="Genomic_DNA"/>
</dbReference>
<name>A0ABS8C380_9ALTE</name>
<evidence type="ECO:0000313" key="1">
    <source>
        <dbReference type="EMBL" id="MCB5226633.1"/>
    </source>
</evidence>
<protein>
    <recommendedName>
        <fullName evidence="3">Apea-like HEPN domain-containing protein</fullName>
    </recommendedName>
</protein>
<sequence length="74" mass="8691">MMIDKDLSHSALKAYQRQLRDHFPDSLSLRVHRALSWLSKAEQAREAKDTDTEFVYYWISFNAAYAYEFGELSA</sequence>
<reference evidence="1 2" key="1">
    <citation type="submission" date="2021-10" db="EMBL/GenBank/DDBJ databases">
        <title>Alishewanella koreense sp. nov. isolated from seawater of southwestern coast in South Korea and the proposal for the reclassification of Rheinheimera perlucida and Rheinheimera tuosuensis as Arsukibacterium perlucida and Arsukibacterium tuosuensis.</title>
        <authorList>
            <person name="Kim K.H."/>
            <person name="Ruan W."/>
            <person name="Kim K.R."/>
            <person name="Baek J.H."/>
            <person name="Jeon C.O."/>
        </authorList>
    </citation>
    <scope>NUCLEOTIDE SEQUENCE [LARGE SCALE GENOMIC DNA]</scope>
    <source>
        <strain evidence="1 2">16-MA</strain>
    </source>
</reference>
<keyword evidence="2" id="KW-1185">Reference proteome</keyword>
<organism evidence="1 2">
    <name type="scientific">Alishewanella maricola</name>
    <dbReference type="NCBI Taxonomy" id="2795740"/>
    <lineage>
        <taxon>Bacteria</taxon>
        <taxon>Pseudomonadati</taxon>
        <taxon>Pseudomonadota</taxon>
        <taxon>Gammaproteobacteria</taxon>
        <taxon>Alteromonadales</taxon>
        <taxon>Alteromonadaceae</taxon>
        <taxon>Alishewanella</taxon>
    </lineage>
</organism>
<comment type="caution">
    <text evidence="1">The sequence shown here is derived from an EMBL/GenBank/DDBJ whole genome shotgun (WGS) entry which is preliminary data.</text>
</comment>
<accession>A0ABS8C380</accession>